<evidence type="ECO:0000256" key="1">
    <source>
        <dbReference type="SAM" id="SignalP"/>
    </source>
</evidence>
<sequence>MAGERGSALAAALVMIVAMATMAQAAVVTWGIPPNPGSLTVSQSEPVTFNFVANQHDLVAVNEQQYNQCDAGSSPTKIPPKTAVTLKKGKNYFICTIGQHCIKGMKITITAT</sequence>
<evidence type="ECO:0000313" key="4">
    <source>
        <dbReference type="Proteomes" id="UP000325081"/>
    </source>
</evidence>
<protein>
    <submittedName>
        <fullName evidence="3">Basic blue protein</fullName>
    </submittedName>
</protein>
<accession>A0A5A7NW10</accession>
<feature type="domain" description="Phytocyanin" evidence="2">
    <location>
        <begin position="23"/>
        <end position="112"/>
    </location>
</feature>
<dbReference type="GO" id="GO:0009055">
    <property type="term" value="F:electron transfer activity"/>
    <property type="evidence" value="ECO:0007669"/>
    <property type="project" value="InterPro"/>
</dbReference>
<dbReference type="OrthoDB" id="2011645at2759"/>
<dbReference type="EMBL" id="BKCP01000001">
    <property type="protein sequence ID" value="GER24693.1"/>
    <property type="molecule type" value="Genomic_DNA"/>
</dbReference>
<dbReference type="SUPFAM" id="SSF49503">
    <property type="entry name" value="Cupredoxins"/>
    <property type="match status" value="1"/>
</dbReference>
<dbReference type="InterPro" id="IPR039391">
    <property type="entry name" value="Phytocyanin-like"/>
</dbReference>
<organism evidence="3 4">
    <name type="scientific">Striga asiatica</name>
    <name type="common">Asiatic witchweed</name>
    <name type="synonym">Buchnera asiatica</name>
    <dbReference type="NCBI Taxonomy" id="4170"/>
    <lineage>
        <taxon>Eukaryota</taxon>
        <taxon>Viridiplantae</taxon>
        <taxon>Streptophyta</taxon>
        <taxon>Embryophyta</taxon>
        <taxon>Tracheophyta</taxon>
        <taxon>Spermatophyta</taxon>
        <taxon>Magnoliopsida</taxon>
        <taxon>eudicotyledons</taxon>
        <taxon>Gunneridae</taxon>
        <taxon>Pentapetalae</taxon>
        <taxon>asterids</taxon>
        <taxon>lamiids</taxon>
        <taxon>Lamiales</taxon>
        <taxon>Orobanchaceae</taxon>
        <taxon>Buchnereae</taxon>
        <taxon>Striga</taxon>
    </lineage>
</organism>
<dbReference type="PANTHER" id="PTHR33021">
    <property type="entry name" value="BLUE COPPER PROTEIN"/>
    <property type="match status" value="1"/>
</dbReference>
<evidence type="ECO:0000313" key="3">
    <source>
        <dbReference type="EMBL" id="GER24693.1"/>
    </source>
</evidence>
<dbReference type="AlphaFoldDB" id="A0A5A7NW10"/>
<dbReference type="Pfam" id="PF02298">
    <property type="entry name" value="Cu_bind_like"/>
    <property type="match status" value="1"/>
</dbReference>
<dbReference type="Gene3D" id="2.60.40.420">
    <property type="entry name" value="Cupredoxins - blue copper proteins"/>
    <property type="match status" value="1"/>
</dbReference>
<comment type="caution">
    <text evidence="3">The sequence shown here is derived from an EMBL/GenBank/DDBJ whole genome shotgun (WGS) entry which is preliminary data.</text>
</comment>
<dbReference type="GO" id="GO:0005886">
    <property type="term" value="C:plasma membrane"/>
    <property type="evidence" value="ECO:0007669"/>
    <property type="project" value="TreeGrafter"/>
</dbReference>
<feature type="chain" id="PRO_5022875033" evidence="1">
    <location>
        <begin position="26"/>
        <end position="112"/>
    </location>
</feature>
<dbReference type="PANTHER" id="PTHR33021:SF339">
    <property type="entry name" value="OS07G0570600 PROTEIN"/>
    <property type="match status" value="1"/>
</dbReference>
<keyword evidence="4" id="KW-1185">Reference proteome</keyword>
<reference evidence="4" key="1">
    <citation type="journal article" date="2019" name="Curr. Biol.">
        <title>Genome Sequence of Striga asiatica Provides Insight into the Evolution of Plant Parasitism.</title>
        <authorList>
            <person name="Yoshida S."/>
            <person name="Kim S."/>
            <person name="Wafula E.K."/>
            <person name="Tanskanen J."/>
            <person name="Kim Y.M."/>
            <person name="Honaas L."/>
            <person name="Yang Z."/>
            <person name="Spallek T."/>
            <person name="Conn C.E."/>
            <person name="Ichihashi Y."/>
            <person name="Cheong K."/>
            <person name="Cui S."/>
            <person name="Der J.P."/>
            <person name="Gundlach H."/>
            <person name="Jiao Y."/>
            <person name="Hori C."/>
            <person name="Ishida J.K."/>
            <person name="Kasahara H."/>
            <person name="Kiba T."/>
            <person name="Kim M.S."/>
            <person name="Koo N."/>
            <person name="Laohavisit A."/>
            <person name="Lee Y.H."/>
            <person name="Lumba S."/>
            <person name="McCourt P."/>
            <person name="Mortimer J.C."/>
            <person name="Mutuku J.M."/>
            <person name="Nomura T."/>
            <person name="Sasaki-Sekimoto Y."/>
            <person name="Seto Y."/>
            <person name="Wang Y."/>
            <person name="Wakatake T."/>
            <person name="Sakakibara H."/>
            <person name="Demura T."/>
            <person name="Yamaguchi S."/>
            <person name="Yoneyama K."/>
            <person name="Manabe R.I."/>
            <person name="Nelson D.C."/>
            <person name="Schulman A.H."/>
            <person name="Timko M.P."/>
            <person name="dePamphilis C.W."/>
            <person name="Choi D."/>
            <person name="Shirasu K."/>
        </authorList>
    </citation>
    <scope>NUCLEOTIDE SEQUENCE [LARGE SCALE GENOMIC DNA]</scope>
    <source>
        <strain evidence="4">cv. UVA1</strain>
    </source>
</reference>
<dbReference type="PROSITE" id="PS51485">
    <property type="entry name" value="PHYTOCYANIN"/>
    <property type="match status" value="1"/>
</dbReference>
<keyword evidence="1" id="KW-0732">Signal</keyword>
<proteinExistence type="predicted"/>
<dbReference type="Proteomes" id="UP000325081">
    <property type="component" value="Unassembled WGS sequence"/>
</dbReference>
<gene>
    <name evidence="3" type="ORF">STAS_00236</name>
</gene>
<name>A0A5A7NW10_STRAF</name>
<dbReference type="InterPro" id="IPR003245">
    <property type="entry name" value="Phytocyanin_dom"/>
</dbReference>
<feature type="signal peptide" evidence="1">
    <location>
        <begin position="1"/>
        <end position="25"/>
    </location>
</feature>
<evidence type="ECO:0000259" key="2">
    <source>
        <dbReference type="PROSITE" id="PS51485"/>
    </source>
</evidence>
<dbReference type="InterPro" id="IPR008972">
    <property type="entry name" value="Cupredoxin"/>
</dbReference>